<organism evidence="2 3">
    <name type="scientific">Allacma fusca</name>
    <dbReference type="NCBI Taxonomy" id="39272"/>
    <lineage>
        <taxon>Eukaryota</taxon>
        <taxon>Metazoa</taxon>
        <taxon>Ecdysozoa</taxon>
        <taxon>Arthropoda</taxon>
        <taxon>Hexapoda</taxon>
        <taxon>Collembola</taxon>
        <taxon>Symphypleona</taxon>
        <taxon>Sminthuridae</taxon>
        <taxon>Allacma</taxon>
    </lineage>
</organism>
<dbReference type="OrthoDB" id="6284373at2759"/>
<comment type="caution">
    <text evidence="2">The sequence shown here is derived from an EMBL/GenBank/DDBJ whole genome shotgun (WGS) entry which is preliminary data.</text>
</comment>
<sequence>MEAPINIDMNDDDVSQFANNPRKPKKRLKNEVEWKRNKAKLARLRGNEFRDENNEIIVRGRCMRNIVCTCGCDQLLSDCDKEYIFEQFNAKQNHTLQNEYLRGCIEVTNCVTLSNGTIRRVFVHKLHFEKTVTVCQKFFLAIHGIDRSRLRRKVLKREVHIQDRRGLHPNHKRVTSIETKNLMRVFLSSLPARESHYSRNKNTERRFMESHWTISELCNTFFTYYPEIQRHDATLTIFREVFNTEFNIKFGFPRSDICDICSGFLNSIRILKRNFHENVDAIETTRNNHDRHLKLADVFYSDMSAAKTFVDTHFSMCMDYQQNMALPVTGINKEFYLRQLWAYNFGIKDLKSGLASMFLYSEHFAKKGRKVNCVHNNL</sequence>
<evidence type="ECO:0000256" key="1">
    <source>
        <dbReference type="SAM" id="MobiDB-lite"/>
    </source>
</evidence>
<keyword evidence="3" id="KW-1185">Reference proteome</keyword>
<gene>
    <name evidence="2" type="ORF">AFUS01_LOCUS39192</name>
</gene>
<feature type="region of interest" description="Disordered" evidence="1">
    <location>
        <begin position="1"/>
        <end position="27"/>
    </location>
</feature>
<reference evidence="2" key="1">
    <citation type="submission" date="2021-06" db="EMBL/GenBank/DDBJ databases">
        <authorList>
            <person name="Hodson N. C."/>
            <person name="Mongue J. A."/>
            <person name="Jaron S. K."/>
        </authorList>
    </citation>
    <scope>NUCLEOTIDE SEQUENCE</scope>
</reference>
<evidence type="ECO:0000313" key="2">
    <source>
        <dbReference type="EMBL" id="CAG7829323.1"/>
    </source>
</evidence>
<dbReference type="PANTHER" id="PTHR10773">
    <property type="entry name" value="DNA-DIRECTED RNA POLYMERASES I, II, AND III SUBUNIT RPABC2"/>
    <property type="match status" value="1"/>
</dbReference>
<dbReference type="AlphaFoldDB" id="A0A8J2L661"/>
<evidence type="ECO:0000313" key="3">
    <source>
        <dbReference type="Proteomes" id="UP000708208"/>
    </source>
</evidence>
<dbReference type="EMBL" id="CAJVCH010551003">
    <property type="protein sequence ID" value="CAG7829323.1"/>
    <property type="molecule type" value="Genomic_DNA"/>
</dbReference>
<name>A0A8J2L661_9HEXA</name>
<proteinExistence type="predicted"/>
<dbReference type="PANTHER" id="PTHR10773:SF19">
    <property type="match status" value="1"/>
</dbReference>
<protein>
    <submittedName>
        <fullName evidence="2">Uncharacterized protein</fullName>
    </submittedName>
</protein>
<dbReference type="Proteomes" id="UP000708208">
    <property type="component" value="Unassembled WGS sequence"/>
</dbReference>
<accession>A0A8J2L661</accession>